<dbReference type="STRING" id="1526658.BHK69_02750"/>
<accession>A0A1D7TWR3</accession>
<sequence length="209" mass="22982">MDWRGAGFLVIANSVEPAALADYEAWHSFEHVPERLTMPGFLGGRRFVRGRGQERRFLTLYDLDSPDALETPEYRHLLANPTPASRLMRPLMGDFRRFVYRERARFGAGCGSHLGFLRWEAREEGVEDDIAALAALIGQSGIVALRIGGSQETAPHPAFAPDTALSVRHAAAMLSGTDGARLTATLKSIANRLSGPVLERSVHELILAY</sequence>
<dbReference type="Proteomes" id="UP000094969">
    <property type="component" value="Chromosome"/>
</dbReference>
<evidence type="ECO:0000313" key="1">
    <source>
        <dbReference type="EMBL" id="AOO79547.1"/>
    </source>
</evidence>
<reference evidence="1 2" key="1">
    <citation type="journal article" date="2015" name="Antonie Van Leeuwenhoek">
        <title>Bosea vaviloviae sp. nov., a new species of slow-growing rhizobia isolated from nodules of the relict species Vavilovia formosa (Stev.) Fed.</title>
        <authorList>
            <person name="Safronova V.I."/>
            <person name="Kuznetsova I.G."/>
            <person name="Sazanova A.L."/>
            <person name="Kimeklis A.K."/>
            <person name="Belimov A.A."/>
            <person name="Andronov E.E."/>
            <person name="Pinaev A.G."/>
            <person name="Chizhevskaya E.P."/>
            <person name="Pukhaev A.R."/>
            <person name="Popov K.P."/>
            <person name="Willems A."/>
            <person name="Tikhonovich I.A."/>
        </authorList>
    </citation>
    <scope>NUCLEOTIDE SEQUENCE [LARGE SCALE GENOMIC DNA]</scope>
    <source>
        <strain evidence="1 2">Vaf18</strain>
    </source>
</reference>
<name>A0A1D7TWR3_9HYPH</name>
<dbReference type="AlphaFoldDB" id="A0A1D7TWR3"/>
<protein>
    <submittedName>
        <fullName evidence="1">Uncharacterized protein</fullName>
    </submittedName>
</protein>
<keyword evidence="2" id="KW-1185">Reference proteome</keyword>
<organism evidence="1 2">
    <name type="scientific">Bosea vaviloviae</name>
    <dbReference type="NCBI Taxonomy" id="1526658"/>
    <lineage>
        <taxon>Bacteria</taxon>
        <taxon>Pseudomonadati</taxon>
        <taxon>Pseudomonadota</taxon>
        <taxon>Alphaproteobacteria</taxon>
        <taxon>Hyphomicrobiales</taxon>
        <taxon>Boseaceae</taxon>
        <taxon>Bosea</taxon>
    </lineage>
</organism>
<dbReference type="KEGG" id="bvv:BHK69_02750"/>
<proteinExistence type="predicted"/>
<gene>
    <name evidence="1" type="ORF">BHK69_02750</name>
</gene>
<evidence type="ECO:0000313" key="2">
    <source>
        <dbReference type="Proteomes" id="UP000094969"/>
    </source>
</evidence>
<dbReference type="EMBL" id="CP017147">
    <property type="protein sequence ID" value="AOO79547.1"/>
    <property type="molecule type" value="Genomic_DNA"/>
</dbReference>